<feature type="transmembrane region" description="Helical" evidence="5">
    <location>
        <begin position="65"/>
        <end position="86"/>
    </location>
</feature>
<gene>
    <name evidence="7" type="ORF">E6B08_15000</name>
</gene>
<reference evidence="8" key="1">
    <citation type="submission" date="2019-04" db="EMBL/GenBank/DDBJ databases">
        <title>Genome sequence of Pseudomonas putida 1290, an auxin catabolizing strain.</title>
        <authorList>
            <person name="Laird T.S."/>
            <person name="Leveau J.H.J."/>
        </authorList>
    </citation>
    <scope>NUCLEOTIDE SEQUENCE [LARGE SCALE GENOMIC DNA]</scope>
    <source>
        <strain evidence="8">1290</strain>
    </source>
</reference>
<proteinExistence type="predicted"/>
<feature type="transmembrane region" description="Helical" evidence="5">
    <location>
        <begin position="260"/>
        <end position="282"/>
    </location>
</feature>
<feature type="transmembrane region" description="Helical" evidence="5">
    <location>
        <begin position="232"/>
        <end position="248"/>
    </location>
</feature>
<protein>
    <submittedName>
        <fullName evidence="7">O-antigen ligase family protein</fullName>
    </submittedName>
</protein>
<feature type="transmembrane region" description="Helical" evidence="5">
    <location>
        <begin position="184"/>
        <end position="203"/>
    </location>
</feature>
<feature type="domain" description="O-antigen ligase-related" evidence="6">
    <location>
        <begin position="217"/>
        <end position="378"/>
    </location>
</feature>
<dbReference type="OrthoDB" id="279138at2"/>
<feature type="transmembrane region" description="Helical" evidence="5">
    <location>
        <begin position="406"/>
        <end position="425"/>
    </location>
</feature>
<dbReference type="Proteomes" id="UP000298551">
    <property type="component" value="Chromosome"/>
</dbReference>
<evidence type="ECO:0000256" key="4">
    <source>
        <dbReference type="ARBA" id="ARBA00023136"/>
    </source>
</evidence>
<evidence type="ECO:0000256" key="2">
    <source>
        <dbReference type="ARBA" id="ARBA00022692"/>
    </source>
</evidence>
<dbReference type="RefSeq" id="WP_136914751.1">
    <property type="nucleotide sequence ID" value="NZ_CP039371.1"/>
</dbReference>
<dbReference type="InterPro" id="IPR007016">
    <property type="entry name" value="O-antigen_ligase-rel_domated"/>
</dbReference>
<feature type="transmembrane region" description="Helical" evidence="5">
    <location>
        <begin position="126"/>
        <end position="143"/>
    </location>
</feature>
<keyword evidence="4 5" id="KW-0472">Membrane</keyword>
<dbReference type="InterPro" id="IPR051533">
    <property type="entry name" value="WaaL-like"/>
</dbReference>
<evidence type="ECO:0000256" key="5">
    <source>
        <dbReference type="SAM" id="Phobius"/>
    </source>
</evidence>
<dbReference type="PANTHER" id="PTHR37422">
    <property type="entry name" value="TEICHURONIC ACID BIOSYNTHESIS PROTEIN TUAE"/>
    <property type="match status" value="1"/>
</dbReference>
<feature type="transmembrane region" description="Helical" evidence="5">
    <location>
        <begin position="150"/>
        <end position="172"/>
    </location>
</feature>
<dbReference type="AlphaFoldDB" id="A0A4D6X9H5"/>
<accession>A0A4D6X9H5</accession>
<feature type="transmembrane region" description="Helical" evidence="5">
    <location>
        <begin position="208"/>
        <end position="226"/>
    </location>
</feature>
<dbReference type="EMBL" id="CP039371">
    <property type="protein sequence ID" value="QCI12594.1"/>
    <property type="molecule type" value="Genomic_DNA"/>
</dbReference>
<dbReference type="Pfam" id="PF04932">
    <property type="entry name" value="Wzy_C"/>
    <property type="match status" value="1"/>
</dbReference>
<evidence type="ECO:0000313" key="7">
    <source>
        <dbReference type="EMBL" id="QCI12594.1"/>
    </source>
</evidence>
<organism evidence="7 8">
    <name type="scientific">Pseudomonas putida</name>
    <name type="common">Arthrobacter siderocapsulatus</name>
    <dbReference type="NCBI Taxonomy" id="303"/>
    <lineage>
        <taxon>Bacteria</taxon>
        <taxon>Pseudomonadati</taxon>
        <taxon>Pseudomonadota</taxon>
        <taxon>Gammaproteobacteria</taxon>
        <taxon>Pseudomonadales</taxon>
        <taxon>Pseudomonadaceae</taxon>
        <taxon>Pseudomonas</taxon>
    </lineage>
</organism>
<keyword evidence="2 5" id="KW-0812">Transmembrane</keyword>
<evidence type="ECO:0000256" key="3">
    <source>
        <dbReference type="ARBA" id="ARBA00022989"/>
    </source>
</evidence>
<dbReference type="GO" id="GO:0016874">
    <property type="term" value="F:ligase activity"/>
    <property type="evidence" value="ECO:0007669"/>
    <property type="project" value="UniProtKB-KW"/>
</dbReference>
<keyword evidence="3 5" id="KW-1133">Transmembrane helix</keyword>
<comment type="subcellular location">
    <subcellularLocation>
        <location evidence="1">Membrane</location>
        <topology evidence="1">Multi-pass membrane protein</topology>
    </subcellularLocation>
</comment>
<evidence type="ECO:0000313" key="8">
    <source>
        <dbReference type="Proteomes" id="UP000298551"/>
    </source>
</evidence>
<name>A0A4D6X9H5_PSEPU</name>
<dbReference type="GO" id="GO:0016020">
    <property type="term" value="C:membrane"/>
    <property type="evidence" value="ECO:0007669"/>
    <property type="project" value="UniProtKB-SubCell"/>
</dbReference>
<sequence length="456" mass="49811">MIIPLSLVGLVGLLCLGLLASPYPYLAPAGVLGLAGALVLYRKPAWGLLAIATLVPLEGLLKDSLLSAAKLVGIGLVLILSLQLAIRQLPSERLRSSHWRLLIPFMALYLLSLWTSDNLQLSVGHLRELLVGLVVFVITLLAGRDLHLPMLARLVTLSVCVICLFALFSTHYQEQGRASAMLDPNAFALLVTIALPMALWLAIKTRALALRLFWVACCLLLLAGMTKTESRSGLVVLLISLGIVLYNYREQLTHIRPRHLGFAMLGLAIVLPLGAALMPAGYVERIQTLVQLKGGVNAHKDESLGRRSSYLVVGKEMISHSPVLGTGPGTFPLHYAQTGFSKAFAGFSAKTTDLYRRAHNTYLEVFTEQGLPAGLLFVGMIALAVRNFWQARAAWRATGDRDNADLMTHLTMSMLAIGLFLMFLSVPAHKYLWLMLALSSVVVRQAREPRGREVAR</sequence>
<keyword evidence="7" id="KW-0436">Ligase</keyword>
<feature type="transmembrane region" description="Helical" evidence="5">
    <location>
        <begin position="369"/>
        <end position="385"/>
    </location>
</feature>
<evidence type="ECO:0000259" key="6">
    <source>
        <dbReference type="Pfam" id="PF04932"/>
    </source>
</evidence>
<evidence type="ECO:0000256" key="1">
    <source>
        <dbReference type="ARBA" id="ARBA00004141"/>
    </source>
</evidence>
<feature type="transmembrane region" description="Helical" evidence="5">
    <location>
        <begin position="98"/>
        <end position="114"/>
    </location>
</feature>
<dbReference type="PANTHER" id="PTHR37422:SF13">
    <property type="entry name" value="LIPOPOLYSACCHARIDE BIOSYNTHESIS PROTEIN PA4999-RELATED"/>
    <property type="match status" value="1"/>
</dbReference>